<feature type="transmembrane region" description="Helical" evidence="7">
    <location>
        <begin position="215"/>
        <end position="237"/>
    </location>
</feature>
<dbReference type="EMBL" id="AQRA01000006">
    <property type="protein sequence ID" value="EZH73078.1"/>
    <property type="molecule type" value="Genomic_DNA"/>
</dbReference>
<feature type="transmembrane region" description="Helical" evidence="7">
    <location>
        <begin position="257"/>
        <end position="276"/>
    </location>
</feature>
<proteinExistence type="inferred from homology"/>
<feature type="transmembrane region" description="Helical" evidence="7">
    <location>
        <begin position="80"/>
        <end position="103"/>
    </location>
</feature>
<dbReference type="eggNOG" id="COG2244">
    <property type="taxonomic scope" value="Bacteria"/>
</dbReference>
<dbReference type="AlphaFoldDB" id="A0A023BTH6"/>
<evidence type="ECO:0000313" key="9">
    <source>
        <dbReference type="Proteomes" id="UP000023541"/>
    </source>
</evidence>
<protein>
    <submittedName>
        <fullName evidence="8">Uncharacterized protein</fullName>
    </submittedName>
</protein>
<comment type="similarity">
    <text evidence="2">Belongs to the polysaccharide synthase family.</text>
</comment>
<evidence type="ECO:0000256" key="2">
    <source>
        <dbReference type="ARBA" id="ARBA00007430"/>
    </source>
</evidence>
<feature type="transmembrane region" description="Helical" evidence="7">
    <location>
        <begin position="378"/>
        <end position="400"/>
    </location>
</feature>
<keyword evidence="5 7" id="KW-1133">Transmembrane helix</keyword>
<dbReference type="STRING" id="1317122.ATO12_18885"/>
<comment type="caution">
    <text evidence="8">The sequence shown here is derived from an EMBL/GenBank/DDBJ whole genome shotgun (WGS) entry which is preliminary data.</text>
</comment>
<evidence type="ECO:0000256" key="7">
    <source>
        <dbReference type="SAM" id="Phobius"/>
    </source>
</evidence>
<evidence type="ECO:0000256" key="1">
    <source>
        <dbReference type="ARBA" id="ARBA00004651"/>
    </source>
</evidence>
<feature type="transmembrane region" description="Helical" evidence="7">
    <location>
        <begin position="439"/>
        <end position="457"/>
    </location>
</feature>
<dbReference type="RefSeq" id="WP_034242842.1">
    <property type="nucleotide sequence ID" value="NZ_AQRA01000006.1"/>
</dbReference>
<evidence type="ECO:0000256" key="4">
    <source>
        <dbReference type="ARBA" id="ARBA00022692"/>
    </source>
</evidence>
<evidence type="ECO:0000256" key="6">
    <source>
        <dbReference type="ARBA" id="ARBA00023136"/>
    </source>
</evidence>
<feature type="transmembrane region" description="Helical" evidence="7">
    <location>
        <begin position="319"/>
        <end position="342"/>
    </location>
</feature>
<dbReference type="Proteomes" id="UP000023541">
    <property type="component" value="Unassembled WGS sequence"/>
</dbReference>
<reference evidence="8 9" key="1">
    <citation type="submission" date="2014-04" db="EMBL/GenBank/DDBJ databases">
        <title>Aquimarina sp. 22II-S11-z7 Genome Sequencing.</title>
        <authorList>
            <person name="Lai Q."/>
        </authorList>
    </citation>
    <scope>NUCLEOTIDE SEQUENCE [LARGE SCALE GENOMIC DNA]</scope>
    <source>
        <strain evidence="8 9">22II-S11-z7</strain>
    </source>
</reference>
<dbReference type="CDD" id="cd13127">
    <property type="entry name" value="MATE_tuaB_like"/>
    <property type="match status" value="1"/>
</dbReference>
<name>A0A023BTH6_9FLAO</name>
<gene>
    <name evidence="8" type="ORF">ATO12_18885</name>
</gene>
<evidence type="ECO:0000256" key="5">
    <source>
        <dbReference type="ARBA" id="ARBA00022989"/>
    </source>
</evidence>
<feature type="transmembrane region" description="Helical" evidence="7">
    <location>
        <begin position="20"/>
        <end position="38"/>
    </location>
</feature>
<organism evidence="8 9">
    <name type="scientific">Aquimarina atlantica</name>
    <dbReference type="NCBI Taxonomy" id="1317122"/>
    <lineage>
        <taxon>Bacteria</taxon>
        <taxon>Pseudomonadati</taxon>
        <taxon>Bacteroidota</taxon>
        <taxon>Flavobacteriia</taxon>
        <taxon>Flavobacteriales</taxon>
        <taxon>Flavobacteriaceae</taxon>
        <taxon>Aquimarina</taxon>
    </lineage>
</organism>
<evidence type="ECO:0000256" key="3">
    <source>
        <dbReference type="ARBA" id="ARBA00022475"/>
    </source>
</evidence>
<feature type="transmembrane region" description="Helical" evidence="7">
    <location>
        <begin position="288"/>
        <end position="307"/>
    </location>
</feature>
<evidence type="ECO:0000313" key="8">
    <source>
        <dbReference type="EMBL" id="EZH73078.1"/>
    </source>
</evidence>
<dbReference type="PANTHER" id="PTHR30250">
    <property type="entry name" value="PST FAMILY PREDICTED COLANIC ACID TRANSPORTER"/>
    <property type="match status" value="1"/>
</dbReference>
<feature type="transmembrane region" description="Helical" evidence="7">
    <location>
        <begin position="147"/>
        <end position="165"/>
    </location>
</feature>
<feature type="transmembrane region" description="Helical" evidence="7">
    <location>
        <begin position="177"/>
        <end position="194"/>
    </location>
</feature>
<dbReference type="GO" id="GO:0005886">
    <property type="term" value="C:plasma membrane"/>
    <property type="evidence" value="ECO:0007669"/>
    <property type="project" value="UniProtKB-SubCell"/>
</dbReference>
<keyword evidence="6 7" id="KW-0472">Membrane</keyword>
<dbReference type="InterPro" id="IPR050833">
    <property type="entry name" value="Poly_Biosynth_Transport"/>
</dbReference>
<feature type="transmembrane region" description="Helical" evidence="7">
    <location>
        <begin position="115"/>
        <end position="135"/>
    </location>
</feature>
<dbReference type="PANTHER" id="PTHR30250:SF10">
    <property type="entry name" value="LIPOPOLYSACCHARIDE BIOSYNTHESIS PROTEIN WZXC"/>
    <property type="match status" value="1"/>
</dbReference>
<dbReference type="Pfam" id="PF13440">
    <property type="entry name" value="Polysacc_synt_3"/>
    <property type="match status" value="1"/>
</dbReference>
<keyword evidence="4 7" id="KW-0812">Transmembrane</keyword>
<keyword evidence="3" id="KW-1003">Cell membrane</keyword>
<keyword evidence="9" id="KW-1185">Reference proteome</keyword>
<sequence>MSILKRKTTIGLVWSSIDKFSTLMIQFILGIVLARILMPEDYGLIGMIAIFLAISQSLVDSGFFTALVQKKNVNNNDYSTIFFFNIIVGFILYGILFIGSGFIGDFYETPVLVDIIKVIGINIIIVSTTIVHRAFLTTKIDFKTLAIINIVSALLGGIVGVYLAVNGYGVWTLVYQTIVRSLSIAILLWIFNQWKPSLIFDKESFKDLFGFGSKLMISGLLKIFFKNIYLIIIGKIYKAEELGYFTRATLFKQIPETLVTTILQSVTFPVLVKVIEEDSKVKNLLERSVKLTGFLLFPIITALIFYAKPIILVLITSKWLPTVILLQILSLEIIFHPLQYINLNFLNAKGRSDLFLKLELVKNVLTIVAILVTYKFGLIPLSIGYVLVSFLGFFINSYYTQKYIDYSGFDQLVDLLPYLLVSTVATGIGFFISEIFSSHLIQLITGVGISLGIYYVLSYMLKFKELIEIKNLITNKITIK</sequence>
<dbReference type="OrthoDB" id="9770347at2"/>
<feature type="transmembrane region" description="Helical" evidence="7">
    <location>
        <begin position="44"/>
        <end position="68"/>
    </location>
</feature>
<feature type="transmembrane region" description="Helical" evidence="7">
    <location>
        <begin position="412"/>
        <end position="433"/>
    </location>
</feature>
<accession>A0A023BTH6</accession>
<comment type="subcellular location">
    <subcellularLocation>
        <location evidence="1">Cell membrane</location>
        <topology evidence="1">Multi-pass membrane protein</topology>
    </subcellularLocation>
</comment>
<feature type="transmembrane region" description="Helical" evidence="7">
    <location>
        <begin position="354"/>
        <end position="372"/>
    </location>
</feature>